<dbReference type="Proteomes" id="UP000638849">
    <property type="component" value="Unassembled WGS sequence"/>
</dbReference>
<dbReference type="Gene3D" id="3.40.1580.10">
    <property type="entry name" value="SMI1/KNR4-like"/>
    <property type="match status" value="1"/>
</dbReference>
<comment type="caution">
    <text evidence="2">The sequence shown here is derived from an EMBL/GenBank/DDBJ whole genome shotgun (WGS) entry which is preliminary data.</text>
</comment>
<organism evidence="2 3">
    <name type="scientific">Streptomyces javensis</name>
    <dbReference type="NCBI Taxonomy" id="114698"/>
    <lineage>
        <taxon>Bacteria</taxon>
        <taxon>Bacillati</taxon>
        <taxon>Actinomycetota</taxon>
        <taxon>Actinomycetes</taxon>
        <taxon>Kitasatosporales</taxon>
        <taxon>Streptomycetaceae</taxon>
        <taxon>Streptomyces</taxon>
        <taxon>Streptomyces violaceusniger group</taxon>
    </lineage>
</organism>
<dbReference type="InterPro" id="IPR037883">
    <property type="entry name" value="Knr4/Smi1-like_sf"/>
</dbReference>
<evidence type="ECO:0000313" key="2">
    <source>
        <dbReference type="EMBL" id="MBI0315247.1"/>
    </source>
</evidence>
<accession>A0ABS0RET9</accession>
<reference evidence="2 3" key="1">
    <citation type="submission" date="2020-12" db="EMBL/GenBank/DDBJ databases">
        <authorList>
            <person name="Kusuma A.B."/>
            <person name="Nouioui I."/>
            <person name="Goodfellow M."/>
        </authorList>
    </citation>
    <scope>NUCLEOTIDE SEQUENCE [LARGE SCALE GENOMIC DNA]</scope>
    <source>
        <strain evidence="2 3">DSM 41764</strain>
    </source>
</reference>
<keyword evidence="3" id="KW-1185">Reference proteome</keyword>
<sequence>MTDDITRMAEAWARIEAWLCEYAPASAALLRSPAGEEEIAVLEEEIGLRLPPVLRAWYRLHDGAIGSWPEDDIEEWAVAGWLPMHRTWLRLEEVRRLYLTQVQDWEREPGLIPIACNPGDGWYGLYLDAREGEPTYGNLGTWAVDQESEPLPGGTDGWPLADWLEATAVALEERRCLRMPDGTENIHEMPVLNRGGLDWVHARTGVEDGMRRLTDL</sequence>
<proteinExistence type="predicted"/>
<dbReference type="EMBL" id="JAEEAQ010000184">
    <property type="protein sequence ID" value="MBI0315247.1"/>
    <property type="molecule type" value="Genomic_DNA"/>
</dbReference>
<feature type="domain" description="Knr4/Smi1-like" evidence="1">
    <location>
        <begin position="33"/>
        <end position="166"/>
    </location>
</feature>
<dbReference type="InterPro" id="IPR018958">
    <property type="entry name" value="Knr4/Smi1-like_dom"/>
</dbReference>
<dbReference type="RefSeq" id="WP_198278209.1">
    <property type="nucleotide sequence ID" value="NZ_BAAAIF010000073.1"/>
</dbReference>
<evidence type="ECO:0000259" key="1">
    <source>
        <dbReference type="SMART" id="SM00860"/>
    </source>
</evidence>
<gene>
    <name evidence="2" type="ORF">JBF12_20130</name>
</gene>
<evidence type="ECO:0000313" key="3">
    <source>
        <dbReference type="Proteomes" id="UP000638849"/>
    </source>
</evidence>
<dbReference type="SMART" id="SM00860">
    <property type="entry name" value="SMI1_KNR4"/>
    <property type="match status" value="1"/>
</dbReference>
<dbReference type="Pfam" id="PF09346">
    <property type="entry name" value="SMI1_KNR4"/>
    <property type="match status" value="1"/>
</dbReference>
<protein>
    <submittedName>
        <fullName evidence="2">SMI1/KNR4 family protein</fullName>
    </submittedName>
</protein>
<name>A0ABS0RET9_9ACTN</name>
<dbReference type="SUPFAM" id="SSF160631">
    <property type="entry name" value="SMI1/KNR4-like"/>
    <property type="match status" value="1"/>
</dbReference>